<dbReference type="AlphaFoldDB" id="A0A4R8XXL7"/>
<proteinExistence type="inferred from homology"/>
<evidence type="ECO:0000313" key="3">
    <source>
        <dbReference type="Proteomes" id="UP000298433"/>
    </source>
</evidence>
<dbReference type="PANTHER" id="PTHR18964">
    <property type="entry name" value="ROK (REPRESSOR, ORF, KINASE) FAMILY"/>
    <property type="match status" value="1"/>
</dbReference>
<reference evidence="2 3" key="1">
    <citation type="submission" date="2019-03" db="EMBL/GenBank/DDBJ databases">
        <title>Genomics of glacier-inhabiting Cryobacterium strains.</title>
        <authorList>
            <person name="Liu Q."/>
            <person name="Xin Y.-H."/>
        </authorList>
    </citation>
    <scope>NUCLEOTIDE SEQUENCE [LARGE SCALE GENOMIC DNA]</scope>
    <source>
        <strain evidence="2 3">TMT2-48-2</strain>
    </source>
</reference>
<organism evidence="2 3">
    <name type="scientific">Cryobacterium cheniae</name>
    <dbReference type="NCBI Taxonomy" id="1259262"/>
    <lineage>
        <taxon>Bacteria</taxon>
        <taxon>Bacillati</taxon>
        <taxon>Actinomycetota</taxon>
        <taxon>Actinomycetes</taxon>
        <taxon>Micrococcales</taxon>
        <taxon>Microbacteriaceae</taxon>
        <taxon>Cryobacterium</taxon>
    </lineage>
</organism>
<dbReference type="Pfam" id="PF00480">
    <property type="entry name" value="ROK"/>
    <property type="match status" value="1"/>
</dbReference>
<dbReference type="PANTHER" id="PTHR18964:SF169">
    <property type="entry name" value="N-ACETYLMANNOSAMINE KINASE"/>
    <property type="match status" value="1"/>
</dbReference>
<dbReference type="SUPFAM" id="SSF53067">
    <property type="entry name" value="Actin-like ATPase domain"/>
    <property type="match status" value="1"/>
</dbReference>
<comment type="caution">
    <text evidence="2">The sequence shown here is derived from an EMBL/GenBank/DDBJ whole genome shotgun (WGS) entry which is preliminary data.</text>
</comment>
<dbReference type="Proteomes" id="UP000298433">
    <property type="component" value="Unassembled WGS sequence"/>
</dbReference>
<sequence>MTVRYLPSAQGLVTAALAVDIGGTKAESAIVLIDGSLVPGSRARVETGRTATVDTLRPALGWLVQTSLRFLPPGVQLAGAGVGSAGPLNRAARSVSPVNLPNAAGLPVADIIETAVRAEHGEHLPATLALDGTALALAEHWLTPGRPPQSLLGLVVSTGVGGGLVLNGQPVTGSTGNAGQIGQCYVSGYGAVATLEEIASGPASVRYARALGWTGKTGEDLARSAVKGDAAAITAIDRSAQALGNSIASLAAVVDFERVVIAGGFSRVAPDYITRVASRLQYHPFGHVRAISIKAATHPVDSPLIGAAALAFTAAKSAVRHHTVMLD</sequence>
<dbReference type="InterPro" id="IPR043129">
    <property type="entry name" value="ATPase_NBD"/>
</dbReference>
<dbReference type="InterPro" id="IPR000600">
    <property type="entry name" value="ROK"/>
</dbReference>
<name>A0A4R8XXL7_9MICO</name>
<dbReference type="OrthoDB" id="8772678at2"/>
<dbReference type="EMBL" id="SOGN01000015">
    <property type="protein sequence ID" value="TFC83378.1"/>
    <property type="molecule type" value="Genomic_DNA"/>
</dbReference>
<dbReference type="Gene3D" id="3.30.420.40">
    <property type="match status" value="2"/>
</dbReference>
<gene>
    <name evidence="2" type="ORF">E3T23_02160</name>
</gene>
<protein>
    <submittedName>
        <fullName evidence="2">ROK family protein</fullName>
    </submittedName>
</protein>
<evidence type="ECO:0000313" key="2">
    <source>
        <dbReference type="EMBL" id="TFC83378.1"/>
    </source>
</evidence>
<accession>A0A4R8XXL7</accession>
<dbReference type="RefSeq" id="WP_134368772.1">
    <property type="nucleotide sequence ID" value="NZ_SOGN01000015.1"/>
</dbReference>
<comment type="similarity">
    <text evidence="1">Belongs to the ROK (NagC/XylR) family.</text>
</comment>
<evidence type="ECO:0000256" key="1">
    <source>
        <dbReference type="ARBA" id="ARBA00006479"/>
    </source>
</evidence>
<keyword evidence="3" id="KW-1185">Reference proteome</keyword>